<reference evidence="2" key="1">
    <citation type="submission" date="2020-10" db="EMBL/GenBank/DDBJ databases">
        <authorList>
            <person name="Han B."/>
            <person name="Lu T."/>
            <person name="Zhao Q."/>
            <person name="Huang X."/>
            <person name="Zhao Y."/>
        </authorList>
    </citation>
    <scope>NUCLEOTIDE SEQUENCE</scope>
</reference>
<dbReference type="PANTHER" id="PTHR45786:SF76">
    <property type="entry name" value="OS08G0300100 PROTEIN"/>
    <property type="match status" value="1"/>
</dbReference>
<protein>
    <submittedName>
        <fullName evidence="2">Uncharacterized protein</fullName>
    </submittedName>
</protein>
<gene>
    <name evidence="2" type="ORF">NCGR_LOCUS6940</name>
</gene>
<proteinExistence type="predicted"/>
<evidence type="ECO:0000256" key="1">
    <source>
        <dbReference type="SAM" id="MobiDB-lite"/>
    </source>
</evidence>
<name>A0A811MPQ7_9POAL</name>
<organism evidence="2 3">
    <name type="scientific">Miscanthus lutarioriparius</name>
    <dbReference type="NCBI Taxonomy" id="422564"/>
    <lineage>
        <taxon>Eukaryota</taxon>
        <taxon>Viridiplantae</taxon>
        <taxon>Streptophyta</taxon>
        <taxon>Embryophyta</taxon>
        <taxon>Tracheophyta</taxon>
        <taxon>Spermatophyta</taxon>
        <taxon>Magnoliopsida</taxon>
        <taxon>Liliopsida</taxon>
        <taxon>Poales</taxon>
        <taxon>Poaceae</taxon>
        <taxon>PACMAD clade</taxon>
        <taxon>Panicoideae</taxon>
        <taxon>Andropogonodae</taxon>
        <taxon>Andropogoneae</taxon>
        <taxon>Saccharinae</taxon>
        <taxon>Miscanthus</taxon>
    </lineage>
</organism>
<keyword evidence="3" id="KW-1185">Reference proteome</keyword>
<feature type="compositionally biased region" description="Polar residues" evidence="1">
    <location>
        <begin position="17"/>
        <end position="28"/>
    </location>
</feature>
<feature type="region of interest" description="Disordered" evidence="1">
    <location>
        <begin position="17"/>
        <end position="45"/>
    </location>
</feature>
<dbReference type="AlphaFoldDB" id="A0A811MPQ7"/>
<dbReference type="EMBL" id="CAJGYO010000002">
    <property type="protein sequence ID" value="CAD6210905.1"/>
    <property type="molecule type" value="Genomic_DNA"/>
</dbReference>
<dbReference type="OrthoDB" id="1900198at2759"/>
<dbReference type="PANTHER" id="PTHR45786">
    <property type="entry name" value="DNA BINDING PROTEIN-LIKE"/>
    <property type="match status" value="1"/>
</dbReference>
<sequence>MMSGSSRSTRRRVLVAQTNATTDPTSQCLDPHTHDRTDPASQWSNRHKCTVSSPLHLGGPNNVCPHCGALFWTEERVRGRGTQQPIYNKCCTGGRIVLPPYRTPPEPLLGLLNSRDSKLSNHFFDGIRCYNSMFAMTSMGVHVINSINDGRGPYVFKISGQLCHRIGSLMPSGGKRPEYCQLYIFDTENEVRNRMAVSSHENGTFRPNEAIVASLLTMLDSHNPVIRAFRIARDRLLNETDDRCSLKIFSSPKQHRNIYSASVAAEVVGLVTNDLGISDEGRDLVVQDHASNLQRIKETHCKFMAMQYPILFPYGEDGFHDKLKYHDCRQSTAIKRENVTMLEFLHIDCMID</sequence>
<accession>A0A811MPQ7</accession>
<comment type="caution">
    <text evidence="2">The sequence shown here is derived from an EMBL/GenBank/DDBJ whole genome shotgun (WGS) entry which is preliminary data.</text>
</comment>
<evidence type="ECO:0000313" key="3">
    <source>
        <dbReference type="Proteomes" id="UP000604825"/>
    </source>
</evidence>
<evidence type="ECO:0000313" key="2">
    <source>
        <dbReference type="EMBL" id="CAD6210905.1"/>
    </source>
</evidence>
<dbReference type="Proteomes" id="UP000604825">
    <property type="component" value="Unassembled WGS sequence"/>
</dbReference>